<dbReference type="Pfam" id="PF00836">
    <property type="entry name" value="Stathmin"/>
    <property type="match status" value="1"/>
</dbReference>
<protein>
    <submittedName>
        <fullName evidence="2">Uncharacterized protein LOC115634336</fullName>
    </submittedName>
</protein>
<keyword evidence="1" id="KW-1185">Reference proteome</keyword>
<organism evidence="1 2">
    <name type="scientific">Drosophila lebanonensis</name>
    <name type="common">Fruit fly</name>
    <name type="synonym">Scaptodrosophila lebanonensis</name>
    <dbReference type="NCBI Taxonomy" id="7225"/>
    <lineage>
        <taxon>Eukaryota</taxon>
        <taxon>Metazoa</taxon>
        <taxon>Ecdysozoa</taxon>
        <taxon>Arthropoda</taxon>
        <taxon>Hexapoda</taxon>
        <taxon>Insecta</taxon>
        <taxon>Pterygota</taxon>
        <taxon>Neoptera</taxon>
        <taxon>Endopterygota</taxon>
        <taxon>Diptera</taxon>
        <taxon>Brachycera</taxon>
        <taxon>Muscomorpha</taxon>
        <taxon>Ephydroidea</taxon>
        <taxon>Drosophilidae</taxon>
        <taxon>Scaptodrosophila</taxon>
    </lineage>
</organism>
<name>A0A6J2UK41_DROLE</name>
<gene>
    <name evidence="2" type="primary">LOC115634336</name>
</gene>
<dbReference type="AlphaFoldDB" id="A0A6J2UK41"/>
<dbReference type="InterPro" id="IPR036002">
    <property type="entry name" value="Stathmin_sf"/>
</dbReference>
<dbReference type="RefSeq" id="XP_030387853.1">
    <property type="nucleotide sequence ID" value="XM_030531993.1"/>
</dbReference>
<dbReference type="SUPFAM" id="SSF101494">
    <property type="entry name" value="Stathmin"/>
    <property type="match status" value="1"/>
</dbReference>
<dbReference type="GO" id="GO:0031110">
    <property type="term" value="P:regulation of microtubule polymerization or depolymerization"/>
    <property type="evidence" value="ECO:0007669"/>
    <property type="project" value="InterPro"/>
</dbReference>
<evidence type="ECO:0000313" key="1">
    <source>
        <dbReference type="Proteomes" id="UP000504634"/>
    </source>
</evidence>
<dbReference type="Proteomes" id="UP000504634">
    <property type="component" value="Unplaced"/>
</dbReference>
<proteinExistence type="predicted"/>
<dbReference type="Gene3D" id="6.10.280.30">
    <property type="match status" value="1"/>
</dbReference>
<dbReference type="InterPro" id="IPR000956">
    <property type="entry name" value="Stathmin_fam"/>
</dbReference>
<evidence type="ECO:0000313" key="2">
    <source>
        <dbReference type="RefSeq" id="XP_030387853.1"/>
    </source>
</evidence>
<accession>A0A6J2UK41</accession>
<dbReference type="OrthoDB" id="7855507at2759"/>
<sequence length="162" mass="19671">MYYNDRFYYWNSASRETPTAPPNESFYVHFSDANQRPPKKFASPYQPNFTPQSMNQKHEAVQRRRKMLNQLKRDELSNRMERVDESVRNYHAKRTHEWLNARHQVIRDMHEHTQKRDSVLRNRLQKLQAHNIQVDMRAEMLRYGKFLNSIAWAHQNQLQNTG</sequence>
<dbReference type="GeneID" id="115634336"/>
<reference evidence="2" key="1">
    <citation type="submission" date="2025-08" db="UniProtKB">
        <authorList>
            <consortium name="RefSeq"/>
        </authorList>
    </citation>
    <scope>IDENTIFICATION</scope>
    <source>
        <strain evidence="2">11010-0011.00</strain>
        <tissue evidence="2">Whole body</tissue>
    </source>
</reference>